<gene>
    <name evidence="1" type="ORF">SVUK_LOCUS9149</name>
</gene>
<keyword evidence="2" id="KW-1185">Reference proteome</keyword>
<accession>A0A3P7IM66</accession>
<evidence type="ECO:0000313" key="2">
    <source>
        <dbReference type="Proteomes" id="UP000270094"/>
    </source>
</evidence>
<proteinExistence type="predicted"/>
<dbReference type="AlphaFoldDB" id="A0A3P7IM66"/>
<dbReference type="Proteomes" id="UP000270094">
    <property type="component" value="Unassembled WGS sequence"/>
</dbReference>
<name>A0A3P7IM66_STRVU</name>
<reference evidence="1 2" key="1">
    <citation type="submission" date="2018-11" db="EMBL/GenBank/DDBJ databases">
        <authorList>
            <consortium name="Pathogen Informatics"/>
        </authorList>
    </citation>
    <scope>NUCLEOTIDE SEQUENCE [LARGE SCALE GENOMIC DNA]</scope>
</reference>
<sequence length="161" mass="17121">MLLEGSIHGPAAMFRWAQIDHVHQRIMIIDRPDAADMGMSLKVVTQVRTSSPFSIGSKLDEYDDNNDVTYVAAGTAPVPTFHVNSCGAASSHSTAAPITTFAAPVMSAGAASHPVSTYPPVLNLPIDQCDLRHFDQGVPLLGSNTDELSSSAQLMFSRKGP</sequence>
<protein>
    <submittedName>
        <fullName evidence="1">Uncharacterized protein</fullName>
    </submittedName>
</protein>
<feature type="non-terminal residue" evidence="1">
    <location>
        <position position="161"/>
    </location>
</feature>
<evidence type="ECO:0000313" key="1">
    <source>
        <dbReference type="EMBL" id="VDM74151.1"/>
    </source>
</evidence>
<dbReference type="EMBL" id="UYYB01034421">
    <property type="protein sequence ID" value="VDM74151.1"/>
    <property type="molecule type" value="Genomic_DNA"/>
</dbReference>
<dbReference type="OrthoDB" id="5826239at2759"/>
<organism evidence="1 2">
    <name type="scientific">Strongylus vulgaris</name>
    <name type="common">Blood worm</name>
    <dbReference type="NCBI Taxonomy" id="40348"/>
    <lineage>
        <taxon>Eukaryota</taxon>
        <taxon>Metazoa</taxon>
        <taxon>Ecdysozoa</taxon>
        <taxon>Nematoda</taxon>
        <taxon>Chromadorea</taxon>
        <taxon>Rhabditida</taxon>
        <taxon>Rhabditina</taxon>
        <taxon>Rhabditomorpha</taxon>
        <taxon>Strongyloidea</taxon>
        <taxon>Strongylidae</taxon>
        <taxon>Strongylus</taxon>
    </lineage>
</organism>